<dbReference type="EMBL" id="KB822725">
    <property type="protein sequence ID" value="ETN36557.1"/>
    <property type="molecule type" value="Genomic_DNA"/>
</dbReference>
<dbReference type="GO" id="GO:0006874">
    <property type="term" value="P:intracellular calcium ion homeostasis"/>
    <property type="evidence" value="ECO:0007669"/>
    <property type="project" value="TreeGrafter"/>
</dbReference>
<protein>
    <recommendedName>
        <fullName evidence="2">CID domain-containing protein</fullName>
    </recommendedName>
</protein>
<dbReference type="RefSeq" id="XP_008721375.1">
    <property type="nucleotide sequence ID" value="XM_008723153.1"/>
</dbReference>
<proteinExistence type="predicted"/>
<dbReference type="Pfam" id="PF04818">
    <property type="entry name" value="CID"/>
    <property type="match status" value="1"/>
</dbReference>
<feature type="compositionally biased region" description="Low complexity" evidence="1">
    <location>
        <begin position="387"/>
        <end position="399"/>
    </location>
</feature>
<dbReference type="PANTHER" id="PTHR12323">
    <property type="entry name" value="SR-RELATED CTD ASSOCIATED FACTOR 6"/>
    <property type="match status" value="1"/>
</dbReference>
<name>W2RJ85_CYPE1</name>
<dbReference type="PANTHER" id="PTHR12323:SF0">
    <property type="entry name" value="CALCIUM HOMEOSTASIS ENDOPLASMIC RETICULUM PROTEIN"/>
    <property type="match status" value="1"/>
</dbReference>
<dbReference type="GO" id="GO:0048471">
    <property type="term" value="C:perinuclear region of cytoplasm"/>
    <property type="evidence" value="ECO:0007669"/>
    <property type="project" value="TreeGrafter"/>
</dbReference>
<feature type="region of interest" description="Disordered" evidence="1">
    <location>
        <begin position="303"/>
        <end position="457"/>
    </location>
</feature>
<evidence type="ECO:0000256" key="1">
    <source>
        <dbReference type="SAM" id="MobiDB-lite"/>
    </source>
</evidence>
<evidence type="ECO:0000313" key="4">
    <source>
        <dbReference type="Proteomes" id="UP000030752"/>
    </source>
</evidence>
<dbReference type="Gene3D" id="1.25.40.90">
    <property type="match status" value="1"/>
</dbReference>
<dbReference type="OrthoDB" id="21470at2759"/>
<dbReference type="PROSITE" id="PS51391">
    <property type="entry name" value="CID"/>
    <property type="match status" value="1"/>
</dbReference>
<dbReference type="Proteomes" id="UP000030752">
    <property type="component" value="Unassembled WGS sequence"/>
</dbReference>
<reference evidence="3 4" key="1">
    <citation type="submission" date="2013-03" db="EMBL/GenBank/DDBJ databases">
        <title>The Genome Sequence of Phialophora europaea CBS 101466.</title>
        <authorList>
            <consortium name="The Broad Institute Genomics Platform"/>
            <person name="Cuomo C."/>
            <person name="de Hoog S."/>
            <person name="Gorbushina A."/>
            <person name="Walker B."/>
            <person name="Young S.K."/>
            <person name="Zeng Q."/>
            <person name="Gargeya S."/>
            <person name="Fitzgerald M."/>
            <person name="Haas B."/>
            <person name="Abouelleil A."/>
            <person name="Allen A.W."/>
            <person name="Alvarado L."/>
            <person name="Arachchi H.M."/>
            <person name="Berlin A.M."/>
            <person name="Chapman S.B."/>
            <person name="Gainer-Dewar J."/>
            <person name="Goldberg J."/>
            <person name="Griggs A."/>
            <person name="Gujja S."/>
            <person name="Hansen M."/>
            <person name="Howarth C."/>
            <person name="Imamovic A."/>
            <person name="Ireland A."/>
            <person name="Larimer J."/>
            <person name="McCowan C."/>
            <person name="Murphy C."/>
            <person name="Pearson M."/>
            <person name="Poon T.W."/>
            <person name="Priest M."/>
            <person name="Roberts A."/>
            <person name="Saif S."/>
            <person name="Shea T."/>
            <person name="Sisk P."/>
            <person name="Sykes S."/>
            <person name="Wortman J."/>
            <person name="Nusbaum C."/>
            <person name="Birren B."/>
        </authorList>
    </citation>
    <scope>NUCLEOTIDE SEQUENCE [LARGE SCALE GENOMIC DNA]</scope>
    <source>
        <strain evidence="3 4">CBS 101466</strain>
    </source>
</reference>
<feature type="domain" description="CID" evidence="2">
    <location>
        <begin position="5"/>
        <end position="159"/>
    </location>
</feature>
<feature type="compositionally biased region" description="Pro residues" evidence="1">
    <location>
        <begin position="417"/>
        <end position="442"/>
    </location>
</feature>
<feature type="compositionally biased region" description="Basic and acidic residues" evidence="1">
    <location>
        <begin position="329"/>
        <end position="338"/>
    </location>
</feature>
<sequence length="457" mass="50469">MASHHLTVAKATFAASLLRPDVIKIDREETCKQWLLENIVPSASRTSAFVKYATARVRHASAPEDSSSKTSQYRQRLHCLYLLHDLLHHAKYHAHNPTIQSNLTQACQASAVEIFRLAASENKPKIRGRLHNLVNIWEADEFFAPDLLNQIRKSISDPSAHVSENEASTATTLVPKEIPFMMPASHGEPGLPFHELPAGNLMPHIHPNKTIPMRPDAIRPLQFSAGPADESLVNAIKDFLKDVDGIEGTFQHFDDEGIVPDIDDLGQLTYTNEAGEVVGDTYYGWSRSFCEKMKARRNTAFYGASGTNRSRSYSSSRSRSSSPRKRRRYSDSSPERSSSRRYSKPAFQRPSSPEHAGLAVSQVRYSATDSRPEGIYGAHQQPQQVPASSSFDSQAFASATPRMPSLPVPPLGADGLPLPPPKPPNWSGPWPPLPPPPPPPAPSHYQPRGGFPPYDGR</sequence>
<dbReference type="STRING" id="1220924.W2RJ85"/>
<organism evidence="3 4">
    <name type="scientific">Cyphellophora europaea (strain CBS 101466)</name>
    <name type="common">Phialophora europaea</name>
    <dbReference type="NCBI Taxonomy" id="1220924"/>
    <lineage>
        <taxon>Eukaryota</taxon>
        <taxon>Fungi</taxon>
        <taxon>Dikarya</taxon>
        <taxon>Ascomycota</taxon>
        <taxon>Pezizomycotina</taxon>
        <taxon>Eurotiomycetes</taxon>
        <taxon>Chaetothyriomycetidae</taxon>
        <taxon>Chaetothyriales</taxon>
        <taxon>Cyphellophoraceae</taxon>
        <taxon>Cyphellophora</taxon>
    </lineage>
</organism>
<dbReference type="InParanoid" id="W2RJ85"/>
<evidence type="ECO:0000313" key="3">
    <source>
        <dbReference type="EMBL" id="ETN36557.1"/>
    </source>
</evidence>
<dbReference type="VEuPathDB" id="FungiDB:HMPREF1541_08835"/>
<gene>
    <name evidence="3" type="ORF">HMPREF1541_08835</name>
</gene>
<keyword evidence="4" id="KW-1185">Reference proteome</keyword>
<dbReference type="AlphaFoldDB" id="W2RJ85"/>
<dbReference type="GeneID" id="19976174"/>
<dbReference type="InterPro" id="IPR006569">
    <property type="entry name" value="CID_dom"/>
</dbReference>
<feature type="compositionally biased region" description="Low complexity" evidence="1">
    <location>
        <begin position="309"/>
        <end position="321"/>
    </location>
</feature>
<accession>W2RJ85</accession>
<dbReference type="eggNOG" id="KOG4368">
    <property type="taxonomic scope" value="Eukaryota"/>
</dbReference>
<dbReference type="InterPro" id="IPR008942">
    <property type="entry name" value="ENTH_VHS"/>
</dbReference>
<dbReference type="HOGENOM" id="CLU_021915_1_0_1"/>
<evidence type="ECO:0000259" key="2">
    <source>
        <dbReference type="PROSITE" id="PS51391"/>
    </source>
</evidence>